<evidence type="ECO:0000256" key="2">
    <source>
        <dbReference type="SAM" id="Phobius"/>
    </source>
</evidence>
<keyword evidence="2" id="KW-1133">Transmembrane helix</keyword>
<accession>A0ABX9I9J4</accession>
<dbReference type="Proteomes" id="UP000256324">
    <property type="component" value="Unassembled WGS sequence"/>
</dbReference>
<keyword evidence="4" id="KW-1185">Reference proteome</keyword>
<evidence type="ECO:0000313" key="3">
    <source>
        <dbReference type="EMBL" id="REB69312.1"/>
    </source>
</evidence>
<dbReference type="EMBL" id="PCZS01000002">
    <property type="protein sequence ID" value="REB69312.1"/>
    <property type="molecule type" value="Genomic_DNA"/>
</dbReference>
<feature type="transmembrane region" description="Helical" evidence="2">
    <location>
        <begin position="72"/>
        <end position="96"/>
    </location>
</feature>
<keyword evidence="2" id="KW-0472">Membrane</keyword>
<proteinExistence type="predicted"/>
<feature type="region of interest" description="Disordered" evidence="1">
    <location>
        <begin position="1"/>
        <end position="41"/>
    </location>
</feature>
<name>A0ABX9I9J4_9ACTN</name>
<evidence type="ECO:0000256" key="1">
    <source>
        <dbReference type="SAM" id="MobiDB-lite"/>
    </source>
</evidence>
<reference evidence="3 4" key="1">
    <citation type="submission" date="2017-09" db="EMBL/GenBank/DDBJ databases">
        <authorList>
            <person name="Bumgarner R.E."/>
        </authorList>
    </citation>
    <scope>NUCLEOTIDE SEQUENCE [LARGE SCALE GENOMIC DNA]</scope>
    <source>
        <strain evidence="3 4">T34998</strain>
    </source>
</reference>
<keyword evidence="2" id="KW-0812">Transmembrane</keyword>
<sequence length="221" mass="24906">MTMTAEPLTFTQPWAPQPWGQPATSAPDDLSAQDPASPQHLRPSRKWIKWGLIIAVITTPFLRWVISNPGGYPILSIGCQLAVTLPGYIMVFYSLLYRTHIDDDTISIHIGPFRRTIDAHSITKLAITPNCYLITDESGHRVRVNHHAHDIDRALLHLLVTLHTRAIDLPEGSPNHPDWPTWAQHWRNIFATAIYDHHTSYYATHPDAVTRLNALVQPATA</sequence>
<protein>
    <recommendedName>
        <fullName evidence="5">PH domain-containing protein</fullName>
    </recommendedName>
</protein>
<organism evidence="3 4">
    <name type="scientific">Cutibacterium namnetense</name>
    <dbReference type="NCBI Taxonomy" id="1574624"/>
    <lineage>
        <taxon>Bacteria</taxon>
        <taxon>Bacillati</taxon>
        <taxon>Actinomycetota</taxon>
        <taxon>Actinomycetes</taxon>
        <taxon>Propionibacteriales</taxon>
        <taxon>Propionibacteriaceae</taxon>
        <taxon>Cutibacterium</taxon>
    </lineage>
</organism>
<evidence type="ECO:0000313" key="4">
    <source>
        <dbReference type="Proteomes" id="UP000256324"/>
    </source>
</evidence>
<feature type="compositionally biased region" description="Low complexity" evidence="1">
    <location>
        <begin position="12"/>
        <end position="23"/>
    </location>
</feature>
<feature type="transmembrane region" description="Helical" evidence="2">
    <location>
        <begin position="47"/>
        <end position="66"/>
    </location>
</feature>
<evidence type="ECO:0008006" key="5">
    <source>
        <dbReference type="Google" id="ProtNLM"/>
    </source>
</evidence>
<comment type="caution">
    <text evidence="3">The sequence shown here is derived from an EMBL/GenBank/DDBJ whole genome shotgun (WGS) entry which is preliminary data.</text>
</comment>
<gene>
    <name evidence="3" type="ORF">CP880_07725</name>
</gene>